<evidence type="ECO:0000256" key="2">
    <source>
        <dbReference type="ARBA" id="ARBA00009068"/>
    </source>
</evidence>
<geneLocation type="plastid" evidence="5"/>
<evidence type="ECO:0000256" key="4">
    <source>
        <dbReference type="ARBA" id="ARBA00022640"/>
    </source>
</evidence>
<gene>
    <name evidence="5" type="primary">ycf35</name>
</gene>
<reference evidence="5" key="1">
    <citation type="journal article" date="2019" name="Mol. Phylogenet. Evol.">
        <title>Morphological evolution and classification of the red algal order Ceramiales inferred using plastid phylogenomics.</title>
        <authorList>
            <person name="Diaz-Tapia P."/>
            <person name="Pasella M.M."/>
            <person name="Verbruggen H."/>
            <person name="Maggs C.A."/>
        </authorList>
    </citation>
    <scope>NUCLEOTIDE SEQUENCE</scope>
    <source>
        <strain evidence="5">PD2950_1</strain>
    </source>
</reference>
<evidence type="ECO:0000256" key="1">
    <source>
        <dbReference type="ARBA" id="ARBA00004474"/>
    </source>
</evidence>
<dbReference type="GO" id="GO:0009536">
    <property type="term" value="C:plastid"/>
    <property type="evidence" value="ECO:0007669"/>
    <property type="project" value="UniProtKB-SubCell"/>
</dbReference>
<sequence>MSHFSRIKTNISNFEILIKTLNDLGFKYKFNQFSNSIIDKNKLSNLDNIFVYNNLSDDKSLFNFSWDGSQYILLADFQLWNLDINIDYFLEQLNQKYAYNIILNRANSNGFQKSDQKIMLDGSIKVIMQRWNIY</sequence>
<evidence type="ECO:0000313" key="5">
    <source>
        <dbReference type="EMBL" id="QCI06505.1"/>
    </source>
</evidence>
<comment type="similarity">
    <text evidence="2">Belongs to the ycf35 family.</text>
</comment>
<reference evidence="5" key="2">
    <citation type="submission" date="2019-04" db="EMBL/GenBank/DDBJ databases">
        <authorList>
            <person name="Pasella M."/>
        </authorList>
    </citation>
    <scope>NUCLEOTIDE SEQUENCE</scope>
    <source>
        <strain evidence="5">PD2950_1</strain>
    </source>
</reference>
<keyword evidence="4 5" id="KW-0934">Plastid</keyword>
<dbReference type="Pfam" id="PF06868">
    <property type="entry name" value="DUF1257"/>
    <property type="match status" value="1"/>
</dbReference>
<dbReference type="InterPro" id="IPR009666">
    <property type="entry name" value="Uncharacterised_Ycf35"/>
</dbReference>
<proteinExistence type="inferred from homology"/>
<dbReference type="EMBL" id="MK814653">
    <property type="protein sequence ID" value="QCI06505.1"/>
    <property type="molecule type" value="Genomic_DNA"/>
</dbReference>
<evidence type="ECO:0000256" key="3">
    <source>
        <dbReference type="ARBA" id="ARBA00021585"/>
    </source>
</evidence>
<dbReference type="PANTHER" id="PTHR39638">
    <property type="entry name" value="YCF35"/>
    <property type="match status" value="1"/>
</dbReference>
<accession>A0A4D6WY49</accession>
<comment type="subcellular location">
    <subcellularLocation>
        <location evidence="1">Plastid</location>
    </subcellularLocation>
</comment>
<name>A0A4D6WY49_9FLOR</name>
<dbReference type="AlphaFoldDB" id="A0A4D6WY49"/>
<protein>
    <recommendedName>
        <fullName evidence="3">Uncharacterized protein ycf35</fullName>
    </recommendedName>
</protein>
<dbReference type="PANTHER" id="PTHR39638:SF2">
    <property type="entry name" value="YCF35"/>
    <property type="match status" value="1"/>
</dbReference>
<organism evidence="5">
    <name type="scientific">Erythroglossum lusitanicum</name>
    <dbReference type="NCBI Taxonomy" id="2575615"/>
    <lineage>
        <taxon>Eukaryota</taxon>
        <taxon>Rhodophyta</taxon>
        <taxon>Florideophyceae</taxon>
        <taxon>Rhodymeniophycidae</taxon>
        <taxon>Ceramiales</taxon>
        <taxon>Delesseriaceae</taxon>
        <taxon>Erythroglossum</taxon>
    </lineage>
</organism>